<dbReference type="SUPFAM" id="SSF52980">
    <property type="entry name" value="Restriction endonuclease-like"/>
    <property type="match status" value="1"/>
</dbReference>
<comment type="function">
    <text evidence="11">A structure-specific endonuclease that resolves Holliday junction (HJ) intermediates during genetic recombination. Cleaves 4-way DNA junctions introducing paired nicks in opposing strands, leaving a 5'-terminal phosphate and a 3'-terminal hydroxyl group that are subsequently ligated to produce recombinant products.</text>
</comment>
<feature type="active site" evidence="11">
    <location>
        <position position="29"/>
    </location>
</feature>
<dbReference type="CDD" id="cd00523">
    <property type="entry name" value="Holliday_junction_resolvase"/>
    <property type="match status" value="1"/>
</dbReference>
<feature type="site" description="Transition state stabilizer" evidence="11">
    <location>
        <position position="48"/>
    </location>
</feature>
<evidence type="ECO:0000256" key="9">
    <source>
        <dbReference type="ARBA" id="ARBA00023204"/>
    </source>
</evidence>
<dbReference type="AlphaFoldDB" id="A0A832WGQ0"/>
<comment type="similarity">
    <text evidence="11">Belongs to the Holliday junction resolvase Hjc family.</text>
</comment>
<keyword evidence="8 11" id="KW-0233">DNA recombination</keyword>
<keyword evidence="9 11" id="KW-0234">DNA repair</keyword>
<dbReference type="GO" id="GO:0008821">
    <property type="term" value="F:crossover junction DNA endonuclease activity"/>
    <property type="evidence" value="ECO:0007669"/>
    <property type="project" value="UniProtKB-UniRule"/>
</dbReference>
<dbReference type="GO" id="GO:0000287">
    <property type="term" value="F:magnesium ion binding"/>
    <property type="evidence" value="ECO:0007669"/>
    <property type="project" value="UniProtKB-UniRule"/>
</dbReference>
<keyword evidence="1 11" id="KW-0540">Nuclease</keyword>
<dbReference type="RefSeq" id="WP_010885420.1">
    <property type="nucleotide sequence ID" value="NZ_DUJN01000002.1"/>
</dbReference>
<organism evidence="12 13">
    <name type="scientific">Pyrococcus horikoshii</name>
    <dbReference type="NCBI Taxonomy" id="53953"/>
    <lineage>
        <taxon>Archaea</taxon>
        <taxon>Methanobacteriati</taxon>
        <taxon>Methanobacteriota</taxon>
        <taxon>Thermococci</taxon>
        <taxon>Thermococcales</taxon>
        <taxon>Thermococcaceae</taxon>
        <taxon>Pyrococcus</taxon>
    </lineage>
</organism>
<keyword evidence="5 11" id="KW-0378">Hydrolase</keyword>
<evidence type="ECO:0000256" key="3">
    <source>
        <dbReference type="ARBA" id="ARBA00022759"/>
    </source>
</evidence>
<dbReference type="GO" id="GO:0006281">
    <property type="term" value="P:DNA repair"/>
    <property type="evidence" value="ECO:0007669"/>
    <property type="project" value="UniProtKB-UniRule"/>
</dbReference>
<reference evidence="12" key="1">
    <citation type="journal article" date="2020" name="bioRxiv">
        <title>A rank-normalized archaeal taxonomy based on genome phylogeny resolves widespread incomplete and uneven classifications.</title>
        <authorList>
            <person name="Rinke C."/>
            <person name="Chuvochina M."/>
            <person name="Mussig A.J."/>
            <person name="Chaumeil P.-A."/>
            <person name="Waite D.W."/>
            <person name="Whitman W.B."/>
            <person name="Parks D.H."/>
            <person name="Hugenholtz P."/>
        </authorList>
    </citation>
    <scope>NUCLEOTIDE SEQUENCE</scope>
    <source>
        <strain evidence="12">UBA8834</strain>
    </source>
</reference>
<dbReference type="PANTHER" id="PTHR39651:SF1">
    <property type="entry name" value="HOLLIDAY JUNCTION RESOLVASE HJC"/>
    <property type="match status" value="1"/>
</dbReference>
<sequence length="124" mass="13654">MYRKGANAERELIKKLERLGFAVIRSAGSKKVDVVAGNGKIYLCIEVKTTKKGKLYIKGDDLKKLVEFANKFGGTPVLAVKFLGVGWRFFRPSGEGNLVISPNDGETLEVVVGLQRKLEVGEQK</sequence>
<gene>
    <name evidence="11" type="primary">hjc</name>
    <name evidence="12" type="ORF">HA331_00980</name>
</gene>
<evidence type="ECO:0000313" key="12">
    <source>
        <dbReference type="EMBL" id="HII60335.1"/>
    </source>
</evidence>
<evidence type="ECO:0000256" key="7">
    <source>
        <dbReference type="ARBA" id="ARBA00023125"/>
    </source>
</evidence>
<dbReference type="HAMAP" id="MF_01490">
    <property type="entry name" value="HJ_Resolv_Hjc"/>
    <property type="match status" value="1"/>
</dbReference>
<dbReference type="Gene3D" id="3.40.1350.10">
    <property type="match status" value="1"/>
</dbReference>
<evidence type="ECO:0000256" key="6">
    <source>
        <dbReference type="ARBA" id="ARBA00022842"/>
    </source>
</evidence>
<dbReference type="PIRSF" id="PIRSF004985">
    <property type="entry name" value="Hlld_jn_rslvs_ar"/>
    <property type="match status" value="1"/>
</dbReference>
<name>A0A832WGQ0_PYRHR</name>
<feature type="binding site" evidence="11">
    <location>
        <position position="46"/>
    </location>
    <ligand>
        <name>Mg(2+)</name>
        <dbReference type="ChEBI" id="CHEBI:18420"/>
    </ligand>
</feature>
<dbReference type="PANTHER" id="PTHR39651">
    <property type="entry name" value="HOLLIDAY JUNCTION RESOLVASE HJC"/>
    <property type="match status" value="1"/>
</dbReference>
<dbReference type="GO" id="GO:0003677">
    <property type="term" value="F:DNA binding"/>
    <property type="evidence" value="ECO:0007669"/>
    <property type="project" value="UniProtKB-KW"/>
</dbReference>
<feature type="binding site" evidence="11">
    <location>
        <position position="33"/>
    </location>
    <ligand>
        <name>Mg(2+)</name>
        <dbReference type="ChEBI" id="CHEBI:18420"/>
    </ligand>
</feature>
<comment type="subunit">
    <text evidence="11">Homodimer.</text>
</comment>
<dbReference type="EC" id="3.1.21.10" evidence="11"/>
<accession>A0A832WGQ0</accession>
<keyword evidence="3 11" id="KW-0255">Endonuclease</keyword>
<evidence type="ECO:0000256" key="11">
    <source>
        <dbReference type="HAMAP-Rule" id="MF_01490"/>
    </source>
</evidence>
<comment type="cofactor">
    <cofactor evidence="11">
        <name>Mg(2+)</name>
        <dbReference type="ChEBI" id="CHEBI:18420"/>
    </cofactor>
    <text evidence="11">Binds 1 Mg(2+) ion per subunit.</text>
</comment>
<dbReference type="InterPro" id="IPR011856">
    <property type="entry name" value="tRNA_endonuc-like_dom_sf"/>
</dbReference>
<protein>
    <recommendedName>
        <fullName evidence="11">Crossover junction endodeoxyribonuclease Hjc</fullName>
        <shortName evidence="11">Hjc</shortName>
        <ecNumber evidence="11">3.1.21.10</ecNumber>
    </recommendedName>
    <alternativeName>
        <fullName evidence="11">Holliday junction resolvase Hjc</fullName>
    </alternativeName>
</protein>
<dbReference type="InterPro" id="IPR002732">
    <property type="entry name" value="Hjc"/>
</dbReference>
<dbReference type="Pfam" id="PF01870">
    <property type="entry name" value="Hjc"/>
    <property type="match status" value="1"/>
</dbReference>
<feature type="binding site" evidence="11">
    <location>
        <position position="9"/>
    </location>
    <ligand>
        <name>Mg(2+)</name>
        <dbReference type="ChEBI" id="CHEBI:18420"/>
    </ligand>
</feature>
<dbReference type="EMBL" id="DUJN01000002">
    <property type="protein sequence ID" value="HII60335.1"/>
    <property type="molecule type" value="Genomic_DNA"/>
</dbReference>
<keyword evidence="6 11" id="KW-0460">Magnesium</keyword>
<proteinExistence type="inferred from homology"/>
<dbReference type="OMA" id="WYFFHPG"/>
<evidence type="ECO:0000256" key="8">
    <source>
        <dbReference type="ARBA" id="ARBA00023172"/>
    </source>
</evidence>
<dbReference type="GO" id="GO:0006310">
    <property type="term" value="P:DNA recombination"/>
    <property type="evidence" value="ECO:0007669"/>
    <property type="project" value="UniProtKB-UniRule"/>
</dbReference>
<evidence type="ECO:0000256" key="10">
    <source>
        <dbReference type="ARBA" id="ARBA00029354"/>
    </source>
</evidence>
<dbReference type="InterPro" id="IPR011335">
    <property type="entry name" value="Restrct_endonuc-II-like"/>
</dbReference>
<dbReference type="InterPro" id="IPR014428">
    <property type="entry name" value="Hjc_arc"/>
</dbReference>
<evidence type="ECO:0000256" key="4">
    <source>
        <dbReference type="ARBA" id="ARBA00022763"/>
    </source>
</evidence>
<evidence type="ECO:0000256" key="2">
    <source>
        <dbReference type="ARBA" id="ARBA00022723"/>
    </source>
</evidence>
<keyword evidence="2 11" id="KW-0479">Metal-binding</keyword>
<keyword evidence="7 11" id="KW-0238">DNA-binding</keyword>
<dbReference type="Proteomes" id="UP000617544">
    <property type="component" value="Unassembled WGS sequence"/>
</dbReference>
<keyword evidence="4 11" id="KW-0227">DNA damage</keyword>
<comment type="caution">
    <text evidence="12">The sequence shown here is derived from an EMBL/GenBank/DDBJ whole genome shotgun (WGS) entry which is preliminary data.</text>
</comment>
<dbReference type="NCBIfam" id="NF040854">
    <property type="entry name" value="Hol_resolv_Hjc"/>
    <property type="match status" value="1"/>
</dbReference>
<comment type="catalytic activity">
    <reaction evidence="10 11">
        <text>Endonucleolytic cleavage at a junction such as a reciprocal single-stranded crossover between two homologous DNA duplexes (Holliday junction).</text>
        <dbReference type="EC" id="3.1.21.10"/>
    </reaction>
</comment>
<evidence type="ECO:0000313" key="13">
    <source>
        <dbReference type="Proteomes" id="UP000617544"/>
    </source>
</evidence>
<evidence type="ECO:0000256" key="1">
    <source>
        <dbReference type="ARBA" id="ARBA00022722"/>
    </source>
</evidence>
<evidence type="ECO:0000256" key="5">
    <source>
        <dbReference type="ARBA" id="ARBA00022801"/>
    </source>
</evidence>
<dbReference type="GeneID" id="1443657"/>